<dbReference type="EMBL" id="JYDT01001518">
    <property type="protein sequence ID" value="KRY64462.1"/>
    <property type="molecule type" value="Genomic_DNA"/>
</dbReference>
<evidence type="ECO:0000313" key="2">
    <source>
        <dbReference type="Proteomes" id="UP000054995"/>
    </source>
</evidence>
<proteinExistence type="predicted"/>
<comment type="caution">
    <text evidence="1">The sequence shown here is derived from an EMBL/GenBank/DDBJ whole genome shotgun (WGS) entry which is preliminary data.</text>
</comment>
<sequence>MKSQIKPYSIRNATLKNFEAKHTKAHATDSKGVAILYQI</sequence>
<reference evidence="1 2" key="1">
    <citation type="submission" date="2015-01" db="EMBL/GenBank/DDBJ databases">
        <title>Evolution of Trichinella species and genotypes.</title>
        <authorList>
            <person name="Korhonen P.K."/>
            <person name="Edoardo P."/>
            <person name="Giuseppe L.R."/>
            <person name="Gasser R.B."/>
        </authorList>
    </citation>
    <scope>NUCLEOTIDE SEQUENCE [LARGE SCALE GENOMIC DNA]</scope>
    <source>
        <strain evidence="1">ISS470</strain>
    </source>
</reference>
<evidence type="ECO:0000313" key="1">
    <source>
        <dbReference type="EMBL" id="KRY64462.1"/>
    </source>
</evidence>
<accession>A0A0V1DSB3</accession>
<name>A0A0V1DSB3_TRIPS</name>
<gene>
    <name evidence="1" type="ORF">T4D_2223</name>
</gene>
<protein>
    <submittedName>
        <fullName evidence="1">Uncharacterized protein</fullName>
    </submittedName>
</protein>
<organism evidence="1 2">
    <name type="scientific">Trichinella pseudospiralis</name>
    <name type="common">Parasitic roundworm</name>
    <dbReference type="NCBI Taxonomy" id="6337"/>
    <lineage>
        <taxon>Eukaryota</taxon>
        <taxon>Metazoa</taxon>
        <taxon>Ecdysozoa</taxon>
        <taxon>Nematoda</taxon>
        <taxon>Enoplea</taxon>
        <taxon>Dorylaimia</taxon>
        <taxon>Trichinellida</taxon>
        <taxon>Trichinellidae</taxon>
        <taxon>Trichinella</taxon>
    </lineage>
</organism>
<dbReference type="Proteomes" id="UP000054995">
    <property type="component" value="Unassembled WGS sequence"/>
</dbReference>
<keyword evidence="2" id="KW-1185">Reference proteome</keyword>
<dbReference type="AlphaFoldDB" id="A0A0V1DSB3"/>